<proteinExistence type="predicted"/>
<dbReference type="AlphaFoldDB" id="S9TEM7"/>
<evidence type="ECO:0000313" key="2">
    <source>
        <dbReference type="Proteomes" id="UP000015354"/>
    </source>
</evidence>
<comment type="caution">
    <text evidence="1">The sequence shown here is derived from an EMBL/GenBank/DDBJ whole genome shotgun (WGS) entry which is preliminary data.</text>
</comment>
<name>S9TEM7_9TRYP</name>
<protein>
    <submittedName>
        <fullName evidence="1">Uncharacterized protein</fullName>
    </submittedName>
</protein>
<dbReference type="Proteomes" id="UP000015354">
    <property type="component" value="Unassembled WGS sequence"/>
</dbReference>
<reference evidence="1 2" key="1">
    <citation type="journal article" date="2013" name="PLoS ONE">
        <title>Predicting the Proteins of Angomonas deanei, Strigomonas culicis and Their Respective Endosymbionts Reveals New Aspects of the Trypanosomatidae Family.</title>
        <authorList>
            <person name="Motta M.C."/>
            <person name="Martins A.C."/>
            <person name="de Souza S.S."/>
            <person name="Catta-Preta C.M."/>
            <person name="Silva R."/>
            <person name="Klein C.C."/>
            <person name="de Almeida L.G."/>
            <person name="de Lima Cunha O."/>
            <person name="Ciapina L.P."/>
            <person name="Brocchi M."/>
            <person name="Colabardini A.C."/>
            <person name="de Araujo Lima B."/>
            <person name="Machado C.R."/>
            <person name="de Almeida Soares C.M."/>
            <person name="Probst C.M."/>
            <person name="de Menezes C.B."/>
            <person name="Thompson C.E."/>
            <person name="Bartholomeu D.C."/>
            <person name="Gradia D.F."/>
            <person name="Pavoni D.P."/>
            <person name="Grisard E.C."/>
            <person name="Fantinatti-Garboggini F."/>
            <person name="Marchini F.K."/>
            <person name="Rodrigues-Luiz G.F."/>
            <person name="Wagner G."/>
            <person name="Goldman G.H."/>
            <person name="Fietto J.L."/>
            <person name="Elias M.C."/>
            <person name="Goldman M.H."/>
            <person name="Sagot M.F."/>
            <person name="Pereira M."/>
            <person name="Stoco P.H."/>
            <person name="de Mendonca-Neto R.P."/>
            <person name="Teixeira S.M."/>
            <person name="Maciel T.E."/>
            <person name="de Oliveira Mendes T.A."/>
            <person name="Urmenyi T.P."/>
            <person name="de Souza W."/>
            <person name="Schenkman S."/>
            <person name="de Vasconcelos A.T."/>
        </authorList>
    </citation>
    <scope>NUCLEOTIDE SEQUENCE [LARGE SCALE GENOMIC DNA]</scope>
</reference>
<sequence length="148" mass="16145">MKAASVAEVRRPSAEQHHHFVDDANTATLYLYYPDLEHLQDGQPSQEALGAHIAEHQHRDDFVFPATVLAQGDEGPPAGACHQCRVTHHHPQAVPVYVTELEPINFTTSNSESRNNNDDDVVVAGAPLEVVDYGQAQYISQATPEPAG</sequence>
<accession>S9TEM7</accession>
<keyword evidence="2" id="KW-1185">Reference proteome</keyword>
<evidence type="ECO:0000313" key="1">
    <source>
        <dbReference type="EMBL" id="EPY15419.1"/>
    </source>
</evidence>
<dbReference type="EMBL" id="ATMH01012106">
    <property type="protein sequence ID" value="EPY15419.1"/>
    <property type="molecule type" value="Genomic_DNA"/>
</dbReference>
<gene>
    <name evidence="1" type="ORF">STCU_12038</name>
</gene>
<organism evidence="1 2">
    <name type="scientific">Strigomonas culicis</name>
    <dbReference type="NCBI Taxonomy" id="28005"/>
    <lineage>
        <taxon>Eukaryota</taxon>
        <taxon>Discoba</taxon>
        <taxon>Euglenozoa</taxon>
        <taxon>Kinetoplastea</taxon>
        <taxon>Metakinetoplastina</taxon>
        <taxon>Trypanosomatida</taxon>
        <taxon>Trypanosomatidae</taxon>
        <taxon>Strigomonadinae</taxon>
        <taxon>Strigomonas</taxon>
    </lineage>
</organism>